<dbReference type="PANTHER" id="PTHR38046:SF1">
    <property type="entry name" value="CRYPTIC LOCI REGULATOR 2"/>
    <property type="match status" value="1"/>
</dbReference>
<dbReference type="InterPro" id="IPR018839">
    <property type="entry name" value="Tscrpt-silencing_Clr2_C"/>
</dbReference>
<dbReference type="GO" id="GO:0031934">
    <property type="term" value="C:mating-type region heterochromatin"/>
    <property type="evidence" value="ECO:0007669"/>
    <property type="project" value="TreeGrafter"/>
</dbReference>
<dbReference type="PANTHER" id="PTHR38046">
    <property type="entry name" value="CRYPTIC LOCI REGULATOR 2"/>
    <property type="match status" value="1"/>
</dbReference>
<accession>A0A0G2EIY4</accession>
<evidence type="ECO:0000313" key="4">
    <source>
        <dbReference type="Proteomes" id="UP000053317"/>
    </source>
</evidence>
<reference evidence="3 4" key="1">
    <citation type="submission" date="2015-05" db="EMBL/GenBank/DDBJ databases">
        <title>Distinctive expansion of gene families associated with plant cell wall degradation and secondary metabolism in the genomes of grapevine trunk pathogens.</title>
        <authorList>
            <person name="Lawrence D.P."/>
            <person name="Travadon R."/>
            <person name="Rolshausen P.E."/>
            <person name="Baumgartner K."/>
        </authorList>
    </citation>
    <scope>NUCLEOTIDE SEQUENCE [LARGE SCALE GENOMIC DNA]</scope>
    <source>
        <strain evidence="3">UCRPC4</strain>
    </source>
</reference>
<name>A0A0G2EIY4_PHACM</name>
<evidence type="ECO:0000256" key="1">
    <source>
        <dbReference type="SAM" id="MobiDB-lite"/>
    </source>
</evidence>
<keyword evidence="4" id="KW-1185">Reference proteome</keyword>
<evidence type="ECO:0000313" key="3">
    <source>
        <dbReference type="EMBL" id="KKY22802.1"/>
    </source>
</evidence>
<feature type="domain" description="Cryptic loci regulator 2 C-terminal" evidence="2">
    <location>
        <begin position="201"/>
        <end position="330"/>
    </location>
</feature>
<dbReference type="InterPro" id="IPR018247">
    <property type="entry name" value="EF_Hand_1_Ca_BS"/>
</dbReference>
<dbReference type="GO" id="GO:0070824">
    <property type="term" value="C:SHREC complex"/>
    <property type="evidence" value="ECO:0007669"/>
    <property type="project" value="InterPro"/>
</dbReference>
<dbReference type="GO" id="GO:0030466">
    <property type="term" value="P:silent mating-type cassette heterochromatin formation"/>
    <property type="evidence" value="ECO:0007669"/>
    <property type="project" value="TreeGrafter"/>
</dbReference>
<dbReference type="AlphaFoldDB" id="A0A0G2EIY4"/>
<dbReference type="OrthoDB" id="438224at2759"/>
<feature type="region of interest" description="Disordered" evidence="1">
    <location>
        <begin position="437"/>
        <end position="572"/>
    </location>
</feature>
<gene>
    <name evidence="3" type="ORF">UCRPC4_g03128</name>
</gene>
<dbReference type="InterPro" id="IPR038986">
    <property type="entry name" value="Clr2"/>
</dbReference>
<dbReference type="PROSITE" id="PS00018">
    <property type="entry name" value="EF_HAND_1"/>
    <property type="match status" value="1"/>
</dbReference>
<dbReference type="Proteomes" id="UP000053317">
    <property type="component" value="Unassembled WGS sequence"/>
</dbReference>
<comment type="caution">
    <text evidence="3">The sequence shown here is derived from an EMBL/GenBank/DDBJ whole genome shotgun (WGS) entry which is preliminary data.</text>
</comment>
<reference evidence="3 4" key="2">
    <citation type="submission" date="2015-05" db="EMBL/GenBank/DDBJ databases">
        <authorList>
            <person name="Morales-Cruz A."/>
            <person name="Amrine K.C."/>
            <person name="Cantu D."/>
        </authorList>
    </citation>
    <scope>NUCLEOTIDE SEQUENCE [LARGE SCALE GENOMIC DNA]</scope>
    <source>
        <strain evidence="3">UCRPC4</strain>
    </source>
</reference>
<protein>
    <recommendedName>
        <fullName evidence="2">Cryptic loci regulator 2 C-terminal domain-containing protein</fullName>
    </recommendedName>
</protein>
<dbReference type="Pfam" id="PF10383">
    <property type="entry name" value="Clr2"/>
    <property type="match status" value="1"/>
</dbReference>
<evidence type="ECO:0000259" key="2">
    <source>
        <dbReference type="Pfam" id="PF10383"/>
    </source>
</evidence>
<dbReference type="EMBL" id="LCWF01000073">
    <property type="protein sequence ID" value="KKY22802.1"/>
    <property type="molecule type" value="Genomic_DNA"/>
</dbReference>
<proteinExistence type="predicted"/>
<organism evidence="3 4">
    <name type="scientific">Phaeomoniella chlamydospora</name>
    <name type="common">Phaeoacremonium chlamydosporum</name>
    <dbReference type="NCBI Taxonomy" id="158046"/>
    <lineage>
        <taxon>Eukaryota</taxon>
        <taxon>Fungi</taxon>
        <taxon>Dikarya</taxon>
        <taxon>Ascomycota</taxon>
        <taxon>Pezizomycotina</taxon>
        <taxon>Eurotiomycetes</taxon>
        <taxon>Chaetothyriomycetidae</taxon>
        <taxon>Phaeomoniellales</taxon>
        <taxon>Phaeomoniellaceae</taxon>
        <taxon>Phaeomoniella</taxon>
    </lineage>
</organism>
<sequence>MQAINYKFKNLPSGYALFEVPKSDGSDVKLSSGKRINEKIKEPQSMDWRAERELVLWTVDLDHEIAFNQEHRQFQKYDFDKDKWLGCPEWMAGTVTQVAKDSGDFQDLVEDVDQDDAVNVSGYRVETLPDPNNDINKSLSKHYKYIPLRQIRPLSYWQQYLRGTDEKDIHPSVKHALTVASSISLVEKFRFRGKEKEAEIFCKGIYLGPELYIVGDAIRIMPEDDHQNCSDILVITSIRLRLHQISRETAFESRKLADQTSIRIYGHAYTTTATRSYAKDVPDGRPLNATELATLFPLVGMASLGNWYRLHDSNSRYEISFDRILGRLYEPAATCIWLNSPVASTSPKTILSFDIPAVRSARTYSRQTDARIANDRSWFWADTRAQTLALETFNGREVGPYDDEVRNQEALRKWRAHLRVLDNNYTEEDLLVTAPLESGSGKKRGRKPGSKLVNGKIVHPGQPGFDGTAGTRVASSRMVEAAFESSAEEEDSDGQDASGMKGLTLNVRRSVEKGPASKSNTDDDVPMKDVISSEEEPLPPHVERGGTDETDGGDYMPGFEDFQKRPEKKPKI</sequence>
<dbReference type="GO" id="GO:0033553">
    <property type="term" value="C:rDNA heterochromatin"/>
    <property type="evidence" value="ECO:0007669"/>
    <property type="project" value="TreeGrafter"/>
</dbReference>